<evidence type="ECO:0000313" key="5">
    <source>
        <dbReference type="EMBL" id="RGJ89453.1"/>
    </source>
</evidence>
<sequence>MSAGFKYDLVPPVEQEERYDVQTGIRRRGPFKLDTQNLVVGSFLPGFTPICADLKNKFAYTVINVRVVEAYATSDTALSIKVEKNSLAYVGMFLGSGTKGAEVSAIDKTNANYDVLTIKAAFGENIAKDAVLFNAVAVDGLKQKYVANSALFNRTKVEDGITLVSLLRTAAEIEPSKLVMPFSENDKANMKGWFEFNE</sequence>
<protein>
    <recommendedName>
        <fullName evidence="9">Head fiber protein</fullName>
    </recommendedName>
</protein>
<reference evidence="5 6" key="1">
    <citation type="submission" date="2018-08" db="EMBL/GenBank/DDBJ databases">
        <title>A genome reference for cultivated species of the human gut microbiota.</title>
        <authorList>
            <person name="Zou Y."/>
            <person name="Xue W."/>
            <person name="Luo G."/>
        </authorList>
    </citation>
    <scope>NUCLEOTIDE SEQUENCE [LARGE SCALE GENOMIC DNA]</scope>
    <source>
        <strain evidence="5 6">TM04-30</strain>
    </source>
</reference>
<gene>
    <name evidence="5" type="ORF">DXD40_18030</name>
    <name evidence="4" type="ORF">GAP47_16045</name>
    <name evidence="3" type="ORF">GAQ56_20870</name>
</gene>
<evidence type="ECO:0000256" key="1">
    <source>
        <dbReference type="ARBA" id="ARBA00004328"/>
    </source>
</evidence>
<evidence type="ECO:0000313" key="4">
    <source>
        <dbReference type="EMBL" id="KAB4233540.1"/>
    </source>
</evidence>
<evidence type="ECO:0000313" key="8">
    <source>
        <dbReference type="Proteomes" id="UP000462376"/>
    </source>
</evidence>
<dbReference type="AlphaFoldDB" id="A0A139K2N0"/>
<dbReference type="Proteomes" id="UP000432488">
    <property type="component" value="Unassembled WGS sequence"/>
</dbReference>
<comment type="caution">
    <text evidence="3">The sequence shown here is derived from an EMBL/GenBank/DDBJ whole genome shotgun (WGS) entry which is preliminary data.</text>
</comment>
<dbReference type="EMBL" id="WCTL01000016">
    <property type="protein sequence ID" value="KAB4233540.1"/>
    <property type="molecule type" value="Genomic_DNA"/>
</dbReference>
<dbReference type="InterPro" id="IPR022741">
    <property type="entry name" value="Phage_B103_Gp8"/>
</dbReference>
<reference evidence="7 8" key="2">
    <citation type="journal article" date="2019" name="Nat. Med.">
        <title>A library of human gut bacterial isolates paired with longitudinal multiomics data enables mechanistic microbiome research.</title>
        <authorList>
            <person name="Poyet M."/>
            <person name="Groussin M."/>
            <person name="Gibbons S.M."/>
            <person name="Avila-Pacheco J."/>
            <person name="Jiang X."/>
            <person name="Kearney S.M."/>
            <person name="Perrotta A.R."/>
            <person name="Berdy B."/>
            <person name="Zhao S."/>
            <person name="Lieberman T.D."/>
            <person name="Swanson P.K."/>
            <person name="Smith M."/>
            <person name="Roesemann S."/>
            <person name="Alexander J.E."/>
            <person name="Rich S.A."/>
            <person name="Livny J."/>
            <person name="Vlamakis H."/>
            <person name="Clish C."/>
            <person name="Bullock K."/>
            <person name="Deik A."/>
            <person name="Scott J."/>
            <person name="Pierce K.A."/>
            <person name="Xavier R.J."/>
            <person name="Alm E.J."/>
        </authorList>
    </citation>
    <scope>NUCLEOTIDE SEQUENCE [LARGE SCALE GENOMIC DNA]</scope>
    <source>
        <strain evidence="3 7">BIOML-A42</strain>
        <strain evidence="4 8">BIOML-A5</strain>
    </source>
</reference>
<dbReference type="Proteomes" id="UP000462376">
    <property type="component" value="Unassembled WGS sequence"/>
</dbReference>
<evidence type="ECO:0000313" key="7">
    <source>
        <dbReference type="Proteomes" id="UP000432488"/>
    </source>
</evidence>
<evidence type="ECO:0000256" key="2">
    <source>
        <dbReference type="ARBA" id="ARBA00022581"/>
    </source>
</evidence>
<evidence type="ECO:0008006" key="9">
    <source>
        <dbReference type="Google" id="ProtNLM"/>
    </source>
</evidence>
<evidence type="ECO:0000313" key="3">
    <source>
        <dbReference type="EMBL" id="KAB4086951.1"/>
    </source>
</evidence>
<proteinExistence type="predicted"/>
<name>A0A139K2N0_BACUN</name>
<dbReference type="EMBL" id="QSPV01000023">
    <property type="protein sequence ID" value="RGJ89453.1"/>
    <property type="molecule type" value="Genomic_DNA"/>
</dbReference>
<dbReference type="EMBL" id="WCUV01000021">
    <property type="protein sequence ID" value="KAB4086951.1"/>
    <property type="molecule type" value="Genomic_DNA"/>
</dbReference>
<accession>A0A139K2N0</accession>
<keyword evidence="2" id="KW-0945">Host-virus interaction</keyword>
<dbReference type="Proteomes" id="UP000260844">
    <property type="component" value="Unassembled WGS sequence"/>
</dbReference>
<organism evidence="3 7">
    <name type="scientific">Bacteroides uniformis</name>
    <dbReference type="NCBI Taxonomy" id="820"/>
    <lineage>
        <taxon>Bacteria</taxon>
        <taxon>Pseudomonadati</taxon>
        <taxon>Bacteroidota</taxon>
        <taxon>Bacteroidia</taxon>
        <taxon>Bacteroidales</taxon>
        <taxon>Bacteroidaceae</taxon>
        <taxon>Bacteroides</taxon>
    </lineage>
</organism>
<dbReference type="RefSeq" id="WP_022400903.1">
    <property type="nucleotide sequence ID" value="NZ_CACRTC010000007.1"/>
</dbReference>
<dbReference type="Pfam" id="PF11133">
    <property type="entry name" value="Phage_head_fibr"/>
    <property type="match status" value="1"/>
</dbReference>
<evidence type="ECO:0000313" key="6">
    <source>
        <dbReference type="Proteomes" id="UP000260844"/>
    </source>
</evidence>
<comment type="subcellular location">
    <subcellularLocation>
        <location evidence="1">Virion</location>
    </subcellularLocation>
</comment>